<dbReference type="STRING" id="471852.Tcur_0434"/>
<feature type="domain" description="ER-bound oxygenase mpaB/mpaB'/Rubber oxygenase catalytic" evidence="1">
    <location>
        <begin position="87"/>
        <end position="231"/>
    </location>
</feature>
<dbReference type="RefSeq" id="WP_012850816.1">
    <property type="nucleotide sequence ID" value="NC_013510.1"/>
</dbReference>
<dbReference type="EMBL" id="CP001738">
    <property type="protein sequence ID" value="ACY96032.1"/>
    <property type="molecule type" value="Genomic_DNA"/>
</dbReference>
<dbReference type="GO" id="GO:0016491">
    <property type="term" value="F:oxidoreductase activity"/>
    <property type="evidence" value="ECO:0007669"/>
    <property type="project" value="InterPro"/>
</dbReference>
<dbReference type="KEGG" id="tcu:Tcur_0434"/>
<dbReference type="HOGENOM" id="CLU_059206_2_0_11"/>
<dbReference type="OrthoDB" id="3456672at2"/>
<dbReference type="Pfam" id="PF09995">
    <property type="entry name" value="MPAB_Lcp_cat"/>
    <property type="match status" value="1"/>
</dbReference>
<dbReference type="Proteomes" id="UP000001918">
    <property type="component" value="Chromosome"/>
</dbReference>
<dbReference type="eggNOG" id="COG3662">
    <property type="taxonomic scope" value="Bacteria"/>
</dbReference>
<dbReference type="AlphaFoldDB" id="D1A2L2"/>
<protein>
    <recommendedName>
        <fullName evidence="1">ER-bound oxygenase mpaB/mpaB'/Rubber oxygenase catalytic domain-containing protein</fullName>
    </recommendedName>
</protein>
<organism evidence="2 3">
    <name type="scientific">Thermomonospora curvata (strain ATCC 19995 / DSM 43183 / JCM 3096 / KCTC 9072 / NBRC 15933 / NCIMB 10081 / Henssen B9)</name>
    <dbReference type="NCBI Taxonomy" id="471852"/>
    <lineage>
        <taxon>Bacteria</taxon>
        <taxon>Bacillati</taxon>
        <taxon>Actinomycetota</taxon>
        <taxon>Actinomycetes</taxon>
        <taxon>Streptosporangiales</taxon>
        <taxon>Thermomonosporaceae</taxon>
        <taxon>Thermomonospora</taxon>
    </lineage>
</organism>
<dbReference type="PANTHER" id="PTHR36151:SF3">
    <property type="entry name" value="ER-BOUND OXYGENASE MPAB_MPAB'_RUBBER OXYGENASE CATALYTIC DOMAIN-CONTAINING PROTEIN"/>
    <property type="match status" value="1"/>
</dbReference>
<dbReference type="PANTHER" id="PTHR36151">
    <property type="entry name" value="BLR2777 PROTEIN"/>
    <property type="match status" value="1"/>
</dbReference>
<evidence type="ECO:0000313" key="3">
    <source>
        <dbReference type="Proteomes" id="UP000001918"/>
    </source>
</evidence>
<keyword evidence="3" id="KW-1185">Reference proteome</keyword>
<name>D1A2L2_THECD</name>
<proteinExistence type="predicted"/>
<evidence type="ECO:0000313" key="2">
    <source>
        <dbReference type="EMBL" id="ACY96032.1"/>
    </source>
</evidence>
<evidence type="ECO:0000259" key="1">
    <source>
        <dbReference type="Pfam" id="PF09995"/>
    </source>
</evidence>
<accession>D1A2L2</accession>
<sequence>MTAPEEPVPPAPLGPGSFLWDYSGLRLAAITDISAFVLQAMHPAIGAAAERLTDLDTRRLSRAVHDFVSIRPWVYGEQGTRHLLPAGPLAWAHLATFYVTVTAARYFSAEPMTLDREQRIFEEFLLLGRLRGVPARMLPSTMADYWAYFEDMLTHTLVPHPVAHRVLDRLGGFSSTVPVTLRPLLVPFGLRGGWFTHLVTVGTLPQAARTKLGLTWTADDEHRLRAVGTLFTRVLPHLPERLRYAPSAYQARRTSRMQRSPRGPRHLRLTDTCPVVAGCRGVRRAVR</sequence>
<dbReference type="InterPro" id="IPR018713">
    <property type="entry name" value="MPAB/Lcp_cat_dom"/>
</dbReference>
<gene>
    <name evidence="2" type="ordered locus">Tcur_0434</name>
</gene>
<reference evidence="2 3" key="1">
    <citation type="journal article" date="2011" name="Stand. Genomic Sci.">
        <title>Complete genome sequence of Thermomonospora curvata type strain (B9).</title>
        <authorList>
            <person name="Chertkov O."/>
            <person name="Sikorski J."/>
            <person name="Nolan M."/>
            <person name="Lapidus A."/>
            <person name="Lucas S."/>
            <person name="Del Rio T.G."/>
            <person name="Tice H."/>
            <person name="Cheng J.F."/>
            <person name="Goodwin L."/>
            <person name="Pitluck S."/>
            <person name="Liolios K."/>
            <person name="Ivanova N."/>
            <person name="Mavromatis K."/>
            <person name="Mikhailova N."/>
            <person name="Ovchinnikova G."/>
            <person name="Pati A."/>
            <person name="Chen A."/>
            <person name="Palaniappan K."/>
            <person name="Djao O.D."/>
            <person name="Land M."/>
            <person name="Hauser L."/>
            <person name="Chang Y.J."/>
            <person name="Jeffries C.D."/>
            <person name="Brettin T."/>
            <person name="Han C."/>
            <person name="Detter J.C."/>
            <person name="Rohde M."/>
            <person name="Goker M."/>
            <person name="Woyke T."/>
            <person name="Bristow J."/>
            <person name="Eisen J.A."/>
            <person name="Markowitz V."/>
            <person name="Hugenholtz P."/>
            <person name="Klenk H.P."/>
            <person name="Kyrpides N.C."/>
        </authorList>
    </citation>
    <scope>NUCLEOTIDE SEQUENCE [LARGE SCALE GENOMIC DNA]</scope>
    <source>
        <strain evidence="3">ATCC 19995 / DSM 43183 / JCM 3096 / KCTC 9072 / NBRC 15933 / NCIMB 10081 / Henssen B9</strain>
    </source>
</reference>